<keyword evidence="4" id="KW-0274">FAD</keyword>
<evidence type="ECO:0000256" key="4">
    <source>
        <dbReference type="ARBA" id="ARBA00022827"/>
    </source>
</evidence>
<dbReference type="AlphaFoldDB" id="G4CXC8"/>
<dbReference type="Pfam" id="PF07992">
    <property type="entry name" value="Pyr_redox_2"/>
    <property type="match status" value="1"/>
</dbReference>
<evidence type="ECO:0000259" key="7">
    <source>
        <dbReference type="Pfam" id="PF07992"/>
    </source>
</evidence>
<dbReference type="GO" id="GO:0019646">
    <property type="term" value="P:aerobic electron transport chain"/>
    <property type="evidence" value="ECO:0007669"/>
    <property type="project" value="TreeGrafter"/>
</dbReference>
<dbReference type="InterPro" id="IPR051169">
    <property type="entry name" value="NADH-Q_oxidoreductase"/>
</dbReference>
<gene>
    <name evidence="8" type="primary">ndh</name>
    <name evidence="8" type="ORF">HMPREF9153_1185</name>
</gene>
<feature type="region of interest" description="Disordered" evidence="6">
    <location>
        <begin position="445"/>
        <end position="469"/>
    </location>
</feature>
<dbReference type="PRINTS" id="PR00411">
    <property type="entry name" value="PNDRDTASEI"/>
</dbReference>
<sequence>MYHHHSEDQMDINTLLSDIGLPGLGRKPVLADSKPRVVIVGAGFGGLAAAEKTAEAGCDVTLIDRNPYTTFQPLLYQVATGGLNPGDVTYRLRSFAAQNGSRTHFRRASVTDVDTENRIVNVDNGDPISYDYLILSQGVGANFFGTPGAAEHSYTIYTRASSLRARDAIFTYLEDLDTQRDKTFDVIIVGGGPTGVEMAGTLAEMKSIGIPAIFPDVSTDRVHVTLVEMADHLLMPFDPALRHYTRRQLQKRGVDVRTKTAIAEVREDSVLLKDGQTLPADMVIWAAGVGAHKSVSDWGFEQGRGGRIATDGTLRVNGHDRIFAVGDGAINTEDPKPQLAQPAIQGGECVARQIVHLELGEPLEKFEYQDKGTMATIGRNSAVVQLSEKLKFTGISAWLTWVMVHIYTLLGGRNRLQAMINLGARYIAFHREAGAIVGDVLTEEGKEDKNKNALRDDDEKGAKPIDGKK</sequence>
<evidence type="ECO:0000256" key="3">
    <source>
        <dbReference type="ARBA" id="ARBA00022630"/>
    </source>
</evidence>
<comment type="caution">
    <text evidence="8">The sequence shown here is derived from an EMBL/GenBank/DDBJ whole genome shotgun (WGS) entry which is preliminary data.</text>
</comment>
<dbReference type="EC" id="1.6.99.3" evidence="8"/>
<dbReference type="EMBL" id="AGBA01000013">
    <property type="protein sequence ID" value="EGY77642.1"/>
    <property type="molecule type" value="Genomic_DNA"/>
</dbReference>
<organism evidence="8 9">
    <name type="scientific">Cutibacterium avidum ATCC 25577</name>
    <dbReference type="NCBI Taxonomy" id="997355"/>
    <lineage>
        <taxon>Bacteria</taxon>
        <taxon>Bacillati</taxon>
        <taxon>Actinomycetota</taxon>
        <taxon>Actinomycetes</taxon>
        <taxon>Propionibacteriales</taxon>
        <taxon>Propionibacteriaceae</taxon>
        <taxon>Cutibacterium</taxon>
    </lineage>
</organism>
<evidence type="ECO:0000256" key="1">
    <source>
        <dbReference type="ARBA" id="ARBA00001974"/>
    </source>
</evidence>
<dbReference type="PANTHER" id="PTHR42913">
    <property type="entry name" value="APOPTOSIS-INDUCING FACTOR 1"/>
    <property type="match status" value="1"/>
</dbReference>
<dbReference type="HOGENOM" id="CLU_021377_7_1_11"/>
<comment type="cofactor">
    <cofactor evidence="1">
        <name>FAD</name>
        <dbReference type="ChEBI" id="CHEBI:57692"/>
    </cofactor>
</comment>
<accession>G4CXC8</accession>
<dbReference type="PRINTS" id="PR00368">
    <property type="entry name" value="FADPNR"/>
</dbReference>
<evidence type="ECO:0000256" key="5">
    <source>
        <dbReference type="ARBA" id="ARBA00023002"/>
    </source>
</evidence>
<evidence type="ECO:0000313" key="9">
    <source>
        <dbReference type="Proteomes" id="UP000005332"/>
    </source>
</evidence>
<evidence type="ECO:0000256" key="2">
    <source>
        <dbReference type="ARBA" id="ARBA00005272"/>
    </source>
</evidence>
<dbReference type="GO" id="GO:0003955">
    <property type="term" value="F:NAD(P)H dehydrogenase (quinone) activity"/>
    <property type="evidence" value="ECO:0007669"/>
    <property type="project" value="TreeGrafter"/>
</dbReference>
<keyword evidence="3" id="KW-0285">Flavoprotein</keyword>
<evidence type="ECO:0000313" key="8">
    <source>
        <dbReference type="EMBL" id="EGY77642.1"/>
    </source>
</evidence>
<keyword evidence="5 8" id="KW-0560">Oxidoreductase</keyword>
<proteinExistence type="inferred from homology"/>
<dbReference type="InterPro" id="IPR023753">
    <property type="entry name" value="FAD/NAD-binding_dom"/>
</dbReference>
<name>G4CXC8_9ACTN</name>
<comment type="similarity">
    <text evidence="2">Belongs to the NADH dehydrogenase family.</text>
</comment>
<dbReference type="InterPro" id="IPR036188">
    <property type="entry name" value="FAD/NAD-bd_sf"/>
</dbReference>
<dbReference type="SUPFAM" id="SSF51905">
    <property type="entry name" value="FAD/NAD(P)-binding domain"/>
    <property type="match status" value="1"/>
</dbReference>
<evidence type="ECO:0000256" key="6">
    <source>
        <dbReference type="SAM" id="MobiDB-lite"/>
    </source>
</evidence>
<feature type="domain" description="FAD/NAD(P)-binding" evidence="7">
    <location>
        <begin position="36"/>
        <end position="347"/>
    </location>
</feature>
<reference evidence="8 9" key="1">
    <citation type="submission" date="2011-06" db="EMBL/GenBank/DDBJ databases">
        <authorList>
            <person name="Muzny D."/>
            <person name="Qin X."/>
            <person name="Deng J."/>
            <person name="Jiang H."/>
            <person name="Liu Y."/>
            <person name="Qu J."/>
            <person name="Song X.-Z."/>
            <person name="Zhang L."/>
            <person name="Thornton R."/>
            <person name="Coyle M."/>
            <person name="Francisco L."/>
            <person name="Jackson L."/>
            <person name="Javaid M."/>
            <person name="Korchina V."/>
            <person name="Kovar C."/>
            <person name="Mata R."/>
            <person name="Mathew T."/>
            <person name="Ngo R."/>
            <person name="Nguyen L."/>
            <person name="Nguyen N."/>
            <person name="Okwuonu G."/>
            <person name="Ongeri F."/>
            <person name="Pham C."/>
            <person name="Simmons D."/>
            <person name="Wilczek-Boney K."/>
            <person name="Hale W."/>
            <person name="Jakkamsetti A."/>
            <person name="Pham P."/>
            <person name="Ruth R."/>
            <person name="San Lucas F."/>
            <person name="Warren J."/>
            <person name="Zhang J."/>
            <person name="Zhao Z."/>
            <person name="Zhou C."/>
            <person name="Zhu D."/>
            <person name="Lee S."/>
            <person name="Bess C."/>
            <person name="Blankenburg K."/>
            <person name="Forbes L."/>
            <person name="Fu Q."/>
            <person name="Gubbala S."/>
            <person name="Hirani K."/>
            <person name="Jayaseelan J.C."/>
            <person name="Lara F."/>
            <person name="Munidasa M."/>
            <person name="Palculict T."/>
            <person name="Patil S."/>
            <person name="Pu L.-L."/>
            <person name="Saada N."/>
            <person name="Tang L."/>
            <person name="Weissenberger G."/>
            <person name="Zhu Y."/>
            <person name="Hemphill L."/>
            <person name="Shang Y."/>
            <person name="Youmans B."/>
            <person name="Ayvaz T."/>
            <person name="Ross M."/>
            <person name="Santibanez J."/>
            <person name="Aqrawi P."/>
            <person name="Gross S."/>
            <person name="Joshi V."/>
            <person name="Fowler G."/>
            <person name="Nazareth L."/>
            <person name="Reid J."/>
            <person name="Worley K."/>
            <person name="Petrosino J."/>
            <person name="Highlander S."/>
            <person name="Gibbs R."/>
        </authorList>
    </citation>
    <scope>NUCLEOTIDE SEQUENCE [LARGE SCALE GENOMIC DNA]</scope>
    <source>
        <strain evidence="8 9">ATCC 25577</strain>
    </source>
</reference>
<keyword evidence="9" id="KW-1185">Reference proteome</keyword>
<dbReference type="Gene3D" id="3.50.50.100">
    <property type="match status" value="1"/>
</dbReference>
<dbReference type="PATRIC" id="fig|997355.3.peg.1165"/>
<dbReference type="PANTHER" id="PTHR42913:SF3">
    <property type="entry name" value="64 KDA MITOCHONDRIAL NADH DEHYDROGENASE (EUROFUNG)"/>
    <property type="match status" value="1"/>
</dbReference>
<protein>
    <submittedName>
        <fullName evidence="8">NADH dehydrogenase</fullName>
        <ecNumber evidence="8">1.6.99.3</ecNumber>
    </submittedName>
</protein>
<dbReference type="Proteomes" id="UP000005332">
    <property type="component" value="Unassembled WGS sequence"/>
</dbReference>